<evidence type="ECO:0000313" key="2">
    <source>
        <dbReference type="EMBL" id="KAG6371901.1"/>
    </source>
</evidence>
<dbReference type="OrthoDB" id="2657661at2759"/>
<feature type="transmembrane region" description="Helical" evidence="1">
    <location>
        <begin position="82"/>
        <end position="102"/>
    </location>
</feature>
<dbReference type="EMBL" id="JAGFBS010000031">
    <property type="protein sequence ID" value="KAG6371901.1"/>
    <property type="molecule type" value="Genomic_DNA"/>
</dbReference>
<gene>
    <name evidence="2" type="ORF">JVT61DRAFT_8907</name>
</gene>
<sequence>MFARNKFVNFHGQECARLDAGVYIFEEDYWEDRPVFKVVNIFLFGSLRDHANRLRRVWADHIIVQPHWREFVMRMTDELSRCTILSSVLLIANITFLAVPGVVDTPTFPSTPSQIIICASALTTLTSIVVSFVISKAYSNPGLMFAGTAVCHFQLHATFEH</sequence>
<name>A0A8I3A676_9AGAM</name>
<proteinExistence type="predicted"/>
<dbReference type="AlphaFoldDB" id="A0A8I3A676"/>
<organism evidence="2 3">
    <name type="scientific">Boletus reticuloceps</name>
    <dbReference type="NCBI Taxonomy" id="495285"/>
    <lineage>
        <taxon>Eukaryota</taxon>
        <taxon>Fungi</taxon>
        <taxon>Dikarya</taxon>
        <taxon>Basidiomycota</taxon>
        <taxon>Agaricomycotina</taxon>
        <taxon>Agaricomycetes</taxon>
        <taxon>Agaricomycetidae</taxon>
        <taxon>Boletales</taxon>
        <taxon>Boletineae</taxon>
        <taxon>Boletaceae</taxon>
        <taxon>Boletoideae</taxon>
        <taxon>Boletus</taxon>
    </lineage>
</organism>
<protein>
    <submittedName>
        <fullName evidence="2">Uncharacterized protein</fullName>
    </submittedName>
</protein>
<accession>A0A8I3A676</accession>
<keyword evidence="3" id="KW-1185">Reference proteome</keyword>
<keyword evidence="1" id="KW-0472">Membrane</keyword>
<keyword evidence="1" id="KW-1133">Transmembrane helix</keyword>
<evidence type="ECO:0000313" key="3">
    <source>
        <dbReference type="Proteomes" id="UP000683000"/>
    </source>
</evidence>
<reference evidence="2" key="1">
    <citation type="submission" date="2021-03" db="EMBL/GenBank/DDBJ databases">
        <title>Evolutionary innovations through gain and loss of genes in the ectomycorrhizal Boletales.</title>
        <authorList>
            <person name="Wu G."/>
            <person name="Miyauchi S."/>
            <person name="Morin E."/>
            <person name="Yang Z.-L."/>
            <person name="Xu J."/>
            <person name="Martin F.M."/>
        </authorList>
    </citation>
    <scope>NUCLEOTIDE SEQUENCE</scope>
    <source>
        <strain evidence="2">BR01</strain>
    </source>
</reference>
<dbReference type="Proteomes" id="UP000683000">
    <property type="component" value="Unassembled WGS sequence"/>
</dbReference>
<feature type="transmembrane region" description="Helical" evidence="1">
    <location>
        <begin position="114"/>
        <end position="134"/>
    </location>
</feature>
<comment type="caution">
    <text evidence="2">The sequence shown here is derived from an EMBL/GenBank/DDBJ whole genome shotgun (WGS) entry which is preliminary data.</text>
</comment>
<keyword evidence="1" id="KW-0812">Transmembrane</keyword>
<evidence type="ECO:0000256" key="1">
    <source>
        <dbReference type="SAM" id="Phobius"/>
    </source>
</evidence>